<feature type="transmembrane region" description="Helical" evidence="1">
    <location>
        <begin position="944"/>
        <end position="967"/>
    </location>
</feature>
<dbReference type="SUPFAM" id="SSF82714">
    <property type="entry name" value="Multidrug efflux transporter AcrB TolC docking domain, DN and DC subdomains"/>
    <property type="match status" value="2"/>
</dbReference>
<evidence type="ECO:0000313" key="3">
    <source>
        <dbReference type="Proteomes" id="UP000243232"/>
    </source>
</evidence>
<dbReference type="Pfam" id="PF00873">
    <property type="entry name" value="ACR_tran"/>
    <property type="match status" value="1"/>
</dbReference>
<dbReference type="SUPFAM" id="SSF82866">
    <property type="entry name" value="Multidrug efflux transporter AcrB transmembrane domain"/>
    <property type="match status" value="2"/>
</dbReference>
<dbReference type="GO" id="GO:0042910">
    <property type="term" value="F:xenobiotic transmembrane transporter activity"/>
    <property type="evidence" value="ECO:0007669"/>
    <property type="project" value="TreeGrafter"/>
</dbReference>
<feature type="transmembrane region" description="Helical" evidence="1">
    <location>
        <begin position="987"/>
        <end position="1009"/>
    </location>
</feature>
<feature type="transmembrane region" description="Helical" evidence="1">
    <location>
        <begin position="893"/>
        <end position="915"/>
    </location>
</feature>
<dbReference type="RefSeq" id="WP_090195638.1">
    <property type="nucleotide sequence ID" value="NZ_LT629785.1"/>
</dbReference>
<keyword evidence="1" id="KW-0472">Membrane</keyword>
<dbReference type="GO" id="GO:0005886">
    <property type="term" value="C:plasma membrane"/>
    <property type="evidence" value="ECO:0007669"/>
    <property type="project" value="TreeGrafter"/>
</dbReference>
<proteinExistence type="predicted"/>
<dbReference type="STRING" id="364197.SAMN05216296_2446"/>
<feature type="transmembrane region" description="Helical" evidence="1">
    <location>
        <begin position="511"/>
        <end position="533"/>
    </location>
</feature>
<dbReference type="InterPro" id="IPR001036">
    <property type="entry name" value="Acrflvin-R"/>
</dbReference>
<dbReference type="Gene3D" id="3.30.70.1320">
    <property type="entry name" value="Multidrug efflux transporter AcrB pore domain like"/>
    <property type="match status" value="1"/>
</dbReference>
<organism evidence="2 3">
    <name type="scientific">Pseudomonas pohangensis</name>
    <dbReference type="NCBI Taxonomy" id="364197"/>
    <lineage>
        <taxon>Bacteria</taxon>
        <taxon>Pseudomonadati</taxon>
        <taxon>Pseudomonadota</taxon>
        <taxon>Gammaproteobacteria</taxon>
        <taxon>Pseudomonadales</taxon>
        <taxon>Pseudomonadaceae</taxon>
        <taxon>Pseudomonas</taxon>
    </lineage>
</organism>
<feature type="transmembrane region" description="Helical" evidence="1">
    <location>
        <begin position="383"/>
        <end position="407"/>
    </location>
</feature>
<keyword evidence="3" id="KW-1185">Reference proteome</keyword>
<feature type="transmembrane region" description="Helical" evidence="1">
    <location>
        <begin position="356"/>
        <end position="377"/>
    </location>
</feature>
<feature type="transmembrane region" description="Helical" evidence="1">
    <location>
        <begin position="332"/>
        <end position="349"/>
    </location>
</feature>
<dbReference type="Proteomes" id="UP000243232">
    <property type="component" value="Chromosome I"/>
</dbReference>
<accession>A0A1H2GPL0</accession>
<dbReference type="PRINTS" id="PR00702">
    <property type="entry name" value="ACRIFLAVINRP"/>
</dbReference>
<keyword evidence="1" id="KW-1133">Transmembrane helix</keyword>
<dbReference type="Gene3D" id="3.30.2090.10">
    <property type="entry name" value="Multidrug efflux transporter AcrB TolC docking domain, DN and DC subdomains"/>
    <property type="match status" value="2"/>
</dbReference>
<dbReference type="PANTHER" id="PTHR32063">
    <property type="match status" value="1"/>
</dbReference>
<dbReference type="Gene3D" id="3.30.70.1440">
    <property type="entry name" value="Multidrug efflux transporter AcrB pore domain"/>
    <property type="match status" value="1"/>
</dbReference>
<dbReference type="Gene3D" id="1.20.1640.10">
    <property type="entry name" value="Multidrug efflux transporter AcrB transmembrane domain"/>
    <property type="match status" value="2"/>
</dbReference>
<dbReference type="PANTHER" id="PTHR32063:SF0">
    <property type="entry name" value="SWARMING MOTILITY PROTEIN SWRC"/>
    <property type="match status" value="1"/>
</dbReference>
<dbReference type="EMBL" id="LT629785">
    <property type="protein sequence ID" value="SDU21514.1"/>
    <property type="molecule type" value="Genomic_DNA"/>
</dbReference>
<feature type="transmembrane region" description="Helical" evidence="1">
    <location>
        <begin position="841"/>
        <end position="861"/>
    </location>
</feature>
<feature type="transmembrane region" description="Helical" evidence="1">
    <location>
        <begin position="428"/>
        <end position="452"/>
    </location>
</feature>
<gene>
    <name evidence="2" type="ORF">SAMN05216296_2446</name>
</gene>
<dbReference type="Gene3D" id="3.30.70.1430">
    <property type="entry name" value="Multidrug efflux transporter AcrB pore domain"/>
    <property type="match status" value="2"/>
</dbReference>
<protein>
    <submittedName>
        <fullName evidence="2">Multidrug efflux pump</fullName>
    </submittedName>
</protein>
<name>A0A1H2GPL0_9PSED</name>
<feature type="transmembrane region" description="Helical" evidence="1">
    <location>
        <begin position="458"/>
        <end position="482"/>
    </location>
</feature>
<evidence type="ECO:0000313" key="2">
    <source>
        <dbReference type="EMBL" id="SDU21514.1"/>
    </source>
</evidence>
<dbReference type="AlphaFoldDB" id="A0A1H2GPL0"/>
<keyword evidence="1" id="KW-0812">Transmembrane</keyword>
<dbReference type="SUPFAM" id="SSF82693">
    <property type="entry name" value="Multidrug efflux transporter AcrB pore domain, PN1, PN2, PC1 and PC2 subdomains"/>
    <property type="match status" value="2"/>
</dbReference>
<dbReference type="OrthoDB" id="5287122at2"/>
<dbReference type="InterPro" id="IPR027463">
    <property type="entry name" value="AcrB_DN_DC_subdom"/>
</dbReference>
<sequence>MKALITAALDRSSATLLFLLFLLIGGVSAFVAIPKESDPDVNIPYMNVSLQLEGISPEDAERLLVRPVEQELRSLAGVKEMTSTASEGRATVTLEFDAGFDAKQALADVREKVDSARSKLPEEAEEPEVQEINVALFPVLAIGLSGPVSEQALVYTARRLKDSIEGIGEVLEVTIGGDREDLLEILVDPQVLDSYGIDYAELFSLVSSNNRLVAAGSLDTGAGRMSIKVPGVIENIEDVMSLPIKVVGNSVVTFADVATIRRTFKDPVGFARLNGQPAVVLEVSKRSGANIIETIDKIKALLEQAKPLLPEGMQVSYVMDDSKQIKEMLSDLMNNVLTAIVLVFILIIATMGLRPALLVGLSIPGSFFTAILLYWVLGYTMNMVVLFSLILVSGMLVDGAIVVSELADRYLSQGKTPRDAWAHAARRMAWPVVSSTATTLMVFLPLLFWPGIVGEFMFYIPVTVLLCLLASLAMALVFMPVLGAVTGGKTQAPSGKTTAGGLAFRRLLNRLLVRPGLTLIGMLGVIGVIYLAYDRFNHGVEFFPKVEPQNAKVLVHARGDLSVYEKDALVQSVEKRLLGMPEFTGIYARSMAFPDGRMGEDVIGVLQFTFVDWQDRRPWSLILPELLQRTEGLQGVRLEFRQEEPGPGEGKAFNLKVSSLDPKQAEQWVEGLRGTMEELGGFKDIEDDRALPGVEWRMKVDRESAARFGANVLSVGNAVQMVTNGLKLSTYRPEDATDEVDIRVRLPDNWRSLDQFGRLTLRSAQGQVPMSNFVSLEPAPKVGTLRRTDGQRTITVQADIADGHRLDERLEALKQAIGQPPEGIVLTLGGEEEDQQQAANFLMTAFGVAIFGMAMILVIQFNSIYQTLLVLSAIVLSTAGVLLGLLVNSQSFGIVMVGMGVIALAGIVVNNNIILIDTYNHLRQQGLNSAQAALESGCLRLRPVLLTAITTVLGLMPMVLGVNVNLIDASLGLGAPSTQWWTQMSSAIAGGLTFATVLTLLVTPCMLVLGARFEPQPKPLDLADADLLDIPDEFNAALREKRLEASQAGNGSARH</sequence>
<feature type="transmembrane region" description="Helical" evidence="1">
    <location>
        <begin position="868"/>
        <end position="887"/>
    </location>
</feature>
<reference evidence="3" key="1">
    <citation type="submission" date="2016-10" db="EMBL/GenBank/DDBJ databases">
        <authorList>
            <person name="Varghese N."/>
            <person name="Submissions S."/>
        </authorList>
    </citation>
    <scope>NUCLEOTIDE SEQUENCE [LARGE SCALE GENOMIC DNA]</scope>
    <source>
        <strain evidence="3">DSM 17875</strain>
    </source>
</reference>
<evidence type="ECO:0000256" key="1">
    <source>
        <dbReference type="SAM" id="Phobius"/>
    </source>
</evidence>